<evidence type="ECO:0000313" key="6">
    <source>
        <dbReference type="EMBL" id="CAF5220763.1"/>
    </source>
</evidence>
<gene>
    <name evidence="5" type="ORF">BYL167_LOCUS72983</name>
    <name evidence="6" type="ORF">SMN809_LOCUS82044</name>
</gene>
<dbReference type="PANTHER" id="PTHR46532:SF4">
    <property type="entry name" value="AAA+ ATPASE DOMAIN-CONTAINING PROTEIN"/>
    <property type="match status" value="1"/>
</dbReference>
<dbReference type="InterPro" id="IPR054354">
    <property type="entry name" value="DYNC2H1-like_lid"/>
</dbReference>
<proteinExistence type="inferred from homology"/>
<protein>
    <recommendedName>
        <fullName evidence="2">Dynein heavy chain, cytoplasmic</fullName>
    </recommendedName>
    <alternativeName>
        <fullName evidence="3">Dynein heavy chain, cytosolic</fullName>
    </alternativeName>
</protein>
<dbReference type="GO" id="GO:0007018">
    <property type="term" value="P:microtubule-based movement"/>
    <property type="evidence" value="ECO:0007669"/>
    <property type="project" value="InterPro"/>
</dbReference>
<evidence type="ECO:0000259" key="4">
    <source>
        <dbReference type="Pfam" id="PF22597"/>
    </source>
</evidence>
<dbReference type="GO" id="GO:0051959">
    <property type="term" value="F:dynein light intermediate chain binding"/>
    <property type="evidence" value="ECO:0007669"/>
    <property type="project" value="InterPro"/>
</dbReference>
<dbReference type="Proteomes" id="UP000681967">
    <property type="component" value="Unassembled WGS sequence"/>
</dbReference>
<dbReference type="AlphaFoldDB" id="A0A8S3G8F4"/>
<reference evidence="5" key="1">
    <citation type="submission" date="2021-02" db="EMBL/GenBank/DDBJ databases">
        <authorList>
            <person name="Nowell W R."/>
        </authorList>
    </citation>
    <scope>NUCLEOTIDE SEQUENCE</scope>
</reference>
<feature type="domain" description="Dynein 2 heavy chain 1 cytoplasmic ATPase lid" evidence="4">
    <location>
        <begin position="9"/>
        <end position="100"/>
    </location>
</feature>
<dbReference type="Gene3D" id="1.20.920.30">
    <property type="match status" value="1"/>
</dbReference>
<dbReference type="Proteomes" id="UP000676336">
    <property type="component" value="Unassembled WGS sequence"/>
</dbReference>
<evidence type="ECO:0000256" key="3">
    <source>
        <dbReference type="ARBA" id="ARBA00033439"/>
    </source>
</evidence>
<sequence>SLKQIYGTFNRAMLKKFNNMKPYGDALTNAMVEFFLMTQEQFTVDQQPHYVYSPREMTRWVRGINEAIRHIKDLSPEELVRLWGHEALRLFHDRLIYDYERQWTEKAIDDTAARHFSNVNLNVALKRPILFSDWRAGHYASIEEDDLRQYIHER</sequence>
<organism evidence="5 7">
    <name type="scientific">Rotaria magnacalcarata</name>
    <dbReference type="NCBI Taxonomy" id="392030"/>
    <lineage>
        <taxon>Eukaryota</taxon>
        <taxon>Metazoa</taxon>
        <taxon>Spiralia</taxon>
        <taxon>Gnathifera</taxon>
        <taxon>Rotifera</taxon>
        <taxon>Eurotatoria</taxon>
        <taxon>Bdelloidea</taxon>
        <taxon>Philodinida</taxon>
        <taxon>Philodinidae</taxon>
        <taxon>Rotaria</taxon>
    </lineage>
</organism>
<dbReference type="EMBL" id="CAJOBH010260028">
    <property type="protein sequence ID" value="CAF5154161.1"/>
    <property type="molecule type" value="Genomic_DNA"/>
</dbReference>
<dbReference type="Pfam" id="PF22597">
    <property type="entry name" value="DYN_lid"/>
    <property type="match status" value="1"/>
</dbReference>
<evidence type="ECO:0000256" key="1">
    <source>
        <dbReference type="ARBA" id="ARBA00008887"/>
    </source>
</evidence>
<evidence type="ECO:0000313" key="7">
    <source>
        <dbReference type="Proteomes" id="UP000681967"/>
    </source>
</evidence>
<dbReference type="PANTHER" id="PTHR46532">
    <property type="entry name" value="MALE FERTILITY FACTOR KL5"/>
    <property type="match status" value="1"/>
</dbReference>
<name>A0A8S3G8F4_9BILA</name>
<comment type="similarity">
    <text evidence="1">Belongs to the dynein heavy chain family.</text>
</comment>
<feature type="non-terminal residue" evidence="5">
    <location>
        <position position="1"/>
    </location>
</feature>
<dbReference type="GO" id="GO:0005858">
    <property type="term" value="C:axonemal dynein complex"/>
    <property type="evidence" value="ECO:0007669"/>
    <property type="project" value="TreeGrafter"/>
</dbReference>
<evidence type="ECO:0000313" key="5">
    <source>
        <dbReference type="EMBL" id="CAF5154161.1"/>
    </source>
</evidence>
<evidence type="ECO:0000256" key="2">
    <source>
        <dbReference type="ARBA" id="ARBA00022197"/>
    </source>
</evidence>
<feature type="non-terminal residue" evidence="5">
    <location>
        <position position="154"/>
    </location>
</feature>
<dbReference type="InterPro" id="IPR026983">
    <property type="entry name" value="DHC"/>
</dbReference>
<comment type="caution">
    <text evidence="5">The sequence shown here is derived from an EMBL/GenBank/DDBJ whole genome shotgun (WGS) entry which is preliminary data.</text>
</comment>
<dbReference type="EMBL" id="CAJOBI010350295">
    <property type="protein sequence ID" value="CAF5220763.1"/>
    <property type="molecule type" value="Genomic_DNA"/>
</dbReference>
<dbReference type="GO" id="GO:0045505">
    <property type="term" value="F:dynein intermediate chain binding"/>
    <property type="evidence" value="ECO:0007669"/>
    <property type="project" value="InterPro"/>
</dbReference>
<accession>A0A8S3G8F4</accession>